<proteinExistence type="predicted"/>
<dbReference type="Gene3D" id="2.40.30.100">
    <property type="entry name" value="AF2212/PG0164-like"/>
    <property type="match status" value="1"/>
</dbReference>
<evidence type="ECO:0000313" key="1">
    <source>
        <dbReference type="EMBL" id="MEQ7846255.1"/>
    </source>
</evidence>
<reference evidence="1 2" key="1">
    <citation type="submission" date="2024-02" db="EMBL/GenBank/DDBJ databases">
        <title>Full genome sequence of Nocardioides kribbensis.</title>
        <authorList>
            <person name="Poletto B.L."/>
            <person name="Silva G."/>
            <person name="Galante D."/>
            <person name="Campos K.R."/>
            <person name="Santos M.B.N."/>
            <person name="Sacchi C.T."/>
        </authorList>
    </citation>
    <scope>NUCLEOTIDE SEQUENCE [LARGE SCALE GENOMIC DNA]</scope>
    <source>
        <strain evidence="1 2">O4R</strain>
    </source>
</reference>
<dbReference type="EMBL" id="JBEGDP010000002">
    <property type="protein sequence ID" value="MEQ7846255.1"/>
    <property type="molecule type" value="Genomic_DNA"/>
</dbReference>
<accession>A0ABV1NUR5</accession>
<keyword evidence="2" id="KW-1185">Reference proteome</keyword>
<evidence type="ECO:0000313" key="2">
    <source>
        <dbReference type="Proteomes" id="UP001482520"/>
    </source>
</evidence>
<sequence length="156" mass="17044">MTNGRGGWEFDAVVEPLPWGRNVYTVLRLDPALESAARDRGTRRVEGTIEETAVNLGINRADVIADSFVYLGKQMQRRLGVVPGDVVSCELRPADPEHVPVPDDVASALEDRALSDAFAAMPAAERRRLLQPIESAARAATRERRVSALIEQVGGR</sequence>
<protein>
    <submittedName>
        <fullName evidence="1">YdeI/OmpD-associated family protein</fullName>
    </submittedName>
</protein>
<dbReference type="InterPro" id="IPR037079">
    <property type="entry name" value="AF2212/PG0164-like_sf"/>
</dbReference>
<organism evidence="1 2">
    <name type="scientific">Nocardioides kribbensis</name>
    <dbReference type="NCBI Taxonomy" id="305517"/>
    <lineage>
        <taxon>Bacteria</taxon>
        <taxon>Bacillati</taxon>
        <taxon>Actinomycetota</taxon>
        <taxon>Actinomycetes</taxon>
        <taxon>Propionibacteriales</taxon>
        <taxon>Nocardioidaceae</taxon>
        <taxon>Nocardioides</taxon>
    </lineage>
</organism>
<dbReference type="Pfam" id="PF13376">
    <property type="entry name" value="OmdA"/>
    <property type="match status" value="1"/>
</dbReference>
<dbReference type="Proteomes" id="UP001482520">
    <property type="component" value="Unassembled WGS sequence"/>
</dbReference>
<comment type="caution">
    <text evidence="1">The sequence shown here is derived from an EMBL/GenBank/DDBJ whole genome shotgun (WGS) entry which is preliminary data.</text>
</comment>
<gene>
    <name evidence="1" type="ORF">V6R90_03125</name>
</gene>
<name>A0ABV1NUR5_9ACTN</name>
<dbReference type="RefSeq" id="WP_349803762.1">
    <property type="nucleotide sequence ID" value="NZ_JBEGDP010000002.1"/>
</dbReference>